<dbReference type="SUPFAM" id="SSF50729">
    <property type="entry name" value="PH domain-like"/>
    <property type="match status" value="1"/>
</dbReference>
<dbReference type="InterPro" id="IPR039046">
    <property type="entry name" value="PDPK1"/>
</dbReference>
<evidence type="ECO:0000256" key="12">
    <source>
        <dbReference type="ARBA" id="ARBA00047899"/>
    </source>
</evidence>
<dbReference type="GO" id="GO:0005524">
    <property type="term" value="F:ATP binding"/>
    <property type="evidence" value="ECO:0007669"/>
    <property type="project" value="UniProtKB-UniRule"/>
</dbReference>
<dbReference type="PROSITE" id="PS00108">
    <property type="entry name" value="PROTEIN_KINASE_ST"/>
    <property type="match status" value="1"/>
</dbReference>
<evidence type="ECO:0000256" key="15">
    <source>
        <dbReference type="SAM" id="MobiDB-lite"/>
    </source>
</evidence>
<keyword evidence="7" id="KW-0723">Serine/threonine-protein kinase</keyword>
<dbReference type="FunFam" id="2.30.29.30:FF:000324">
    <property type="entry name" value="Phosphoinositide-dependent kinase 1, isoform F"/>
    <property type="match status" value="1"/>
</dbReference>
<dbReference type="Gene3D" id="1.10.510.10">
    <property type="entry name" value="Transferase(Phosphotransferase) domain 1"/>
    <property type="match status" value="1"/>
</dbReference>
<dbReference type="GO" id="GO:0035556">
    <property type="term" value="P:intracellular signal transduction"/>
    <property type="evidence" value="ECO:0007669"/>
    <property type="project" value="TreeGrafter"/>
</dbReference>
<keyword evidence="11 14" id="KW-0067">ATP-binding</keyword>
<dbReference type="InterPro" id="IPR000719">
    <property type="entry name" value="Prot_kinase_dom"/>
</dbReference>
<feature type="domain" description="Protein kinase" evidence="16">
    <location>
        <begin position="148"/>
        <end position="425"/>
    </location>
</feature>
<dbReference type="Proteomes" id="UP000494106">
    <property type="component" value="Unassembled WGS sequence"/>
</dbReference>
<gene>
    <name evidence="17" type="ORF">APLA_LOCUS13039</name>
</gene>
<dbReference type="Pfam" id="PF00069">
    <property type="entry name" value="Pkinase"/>
    <property type="match status" value="1"/>
</dbReference>
<comment type="caution">
    <text evidence="17">The sequence shown here is derived from an EMBL/GenBank/DDBJ whole genome shotgun (WGS) entry which is preliminary data.</text>
</comment>
<dbReference type="PANTHER" id="PTHR24356">
    <property type="entry name" value="SERINE/THREONINE-PROTEIN KINASE"/>
    <property type="match status" value="1"/>
</dbReference>
<dbReference type="GO" id="GO:0048638">
    <property type="term" value="P:regulation of developmental growth"/>
    <property type="evidence" value="ECO:0007669"/>
    <property type="project" value="UniProtKB-ARBA"/>
</dbReference>
<evidence type="ECO:0000256" key="2">
    <source>
        <dbReference type="ARBA" id="ARBA00010006"/>
    </source>
</evidence>
<feature type="binding site" evidence="14">
    <location>
        <position position="187"/>
    </location>
    <ligand>
        <name>ATP</name>
        <dbReference type="ChEBI" id="CHEBI:30616"/>
    </ligand>
</feature>
<evidence type="ECO:0000256" key="14">
    <source>
        <dbReference type="PROSITE-ProRule" id="PRU10141"/>
    </source>
</evidence>
<organism evidence="17 18">
    <name type="scientific">Arctia plantaginis</name>
    <name type="common">Wood tiger moth</name>
    <name type="synonym">Phalaena plantaginis</name>
    <dbReference type="NCBI Taxonomy" id="874455"/>
    <lineage>
        <taxon>Eukaryota</taxon>
        <taxon>Metazoa</taxon>
        <taxon>Ecdysozoa</taxon>
        <taxon>Arthropoda</taxon>
        <taxon>Hexapoda</taxon>
        <taxon>Insecta</taxon>
        <taxon>Pterygota</taxon>
        <taxon>Neoptera</taxon>
        <taxon>Endopterygota</taxon>
        <taxon>Lepidoptera</taxon>
        <taxon>Glossata</taxon>
        <taxon>Ditrysia</taxon>
        <taxon>Noctuoidea</taxon>
        <taxon>Erebidae</taxon>
        <taxon>Arctiinae</taxon>
        <taxon>Arctia</taxon>
    </lineage>
</organism>
<dbReference type="SMART" id="SM00220">
    <property type="entry name" value="S_TKc"/>
    <property type="match status" value="1"/>
</dbReference>
<reference evidence="17 18" key="1">
    <citation type="submission" date="2020-04" db="EMBL/GenBank/DDBJ databases">
        <authorList>
            <person name="Wallbank WR R."/>
            <person name="Pardo Diaz C."/>
            <person name="Kozak K."/>
            <person name="Martin S."/>
            <person name="Jiggins C."/>
            <person name="Moest M."/>
            <person name="Warren A I."/>
            <person name="Byers J.R.P. K."/>
            <person name="Montejo-Kovacevich G."/>
            <person name="Yen C E."/>
        </authorList>
    </citation>
    <scope>NUCLEOTIDE SEQUENCE [LARGE SCALE GENOMIC DNA]</scope>
</reference>
<dbReference type="PROSITE" id="PS50011">
    <property type="entry name" value="PROTEIN_KINASE_DOM"/>
    <property type="match status" value="1"/>
</dbReference>
<sequence length="715" mass="80176">MSGLTNRVKRGSRGSATLLEAANRILRLLGVSSTKRGKQPSPKTKVGYVDGVADERGAPPAAVWRCGGIHWCGNASINSRASSEARAPIAAAETIVETPIKMQAASVPAPAAASPAPASSAPTPAPAPASSPAPSQPQKPTKRTAKDYIFGKLIGDGCYSTVFLAKDIHSGKEYAIKVCEKLHIIRKKKREYIKREKDALNMLFNVPHGFVKLYCTFQDEERLYFVLSFAKNGELLSYINKVGSFELNVAKFYAAELLLALEKMHAKGIIHRDLKPENILLDENMHLQIADFGTAKILDPEEIRSAPNTTDNEVQNERSRKISFVGTPQYVSPELLHDCVDTRASDLWALGCIIYQMISGLPPFRASTEFLTFKKIFKMDYEFPEGFPADAKDLVEKLLVLDHTKRLGANDKGETYDSIRNHPFFAGIDWAKIWEQTPPPISPYLPGGSFEEEYNVPDDIEPGFCNNRLLSLWQEDLSTSKGILNISPEEKRQRLEAQSRDSKWHQFVDGELILKQGLVDKRKGLFPRRRMLLLTTGPRLFYVDPANMVLKGEIPWSSELRAEAKNFRIFLVHTPNRTYYLEDPDSYALEWARMIDEVRIATYLRRPGAWRNEWRHICSARHDLGVCAHSNADQERGATCSARHDPSLCAHITSAMSVARRAASYMFSAPQPQRVCVRTVTSGRSVVRRAAPHMFSTPRHDDRSTPTRSLWILID</sequence>
<dbReference type="InterPro" id="IPR033931">
    <property type="entry name" value="PDK1-typ_PH"/>
</dbReference>
<dbReference type="FunFam" id="1.10.510.10:FF:000163">
    <property type="entry name" value="3-phosphoinositide-dependent protein kinase 1"/>
    <property type="match status" value="1"/>
</dbReference>
<evidence type="ECO:0000256" key="13">
    <source>
        <dbReference type="ARBA" id="ARBA00048679"/>
    </source>
</evidence>
<evidence type="ECO:0000256" key="3">
    <source>
        <dbReference type="ARBA" id="ARBA00012513"/>
    </source>
</evidence>
<dbReference type="PANTHER" id="PTHR24356:SF163">
    <property type="entry name" value="3-PHOSPHOINOSITIDE-DEPENDENT PROTEIN KINASE 1-RELATED"/>
    <property type="match status" value="1"/>
</dbReference>
<dbReference type="SUPFAM" id="SSF56112">
    <property type="entry name" value="Protein kinase-like (PK-like)"/>
    <property type="match status" value="1"/>
</dbReference>
<comment type="subcellular location">
    <subcellularLocation>
        <location evidence="1">Cytoplasm</location>
    </subcellularLocation>
</comment>
<dbReference type="GO" id="GO:0005737">
    <property type="term" value="C:cytoplasm"/>
    <property type="evidence" value="ECO:0007669"/>
    <property type="project" value="UniProtKB-SubCell"/>
</dbReference>
<keyword evidence="10" id="KW-0418">Kinase</keyword>
<protein>
    <recommendedName>
        <fullName evidence="4">3-phosphoinositide-dependent protein kinase 1</fullName>
        <ecNumber evidence="3">2.7.11.1</ecNumber>
    </recommendedName>
</protein>
<dbReference type="GO" id="GO:0004674">
    <property type="term" value="F:protein serine/threonine kinase activity"/>
    <property type="evidence" value="ECO:0007669"/>
    <property type="project" value="UniProtKB-KW"/>
</dbReference>
<dbReference type="Gene3D" id="3.30.200.20">
    <property type="entry name" value="Phosphorylase Kinase, domain 1"/>
    <property type="match status" value="1"/>
</dbReference>
<name>A0A8S1AXK1_ARCPL</name>
<dbReference type="FunFam" id="3.30.200.20:FF:000191">
    <property type="entry name" value="3-phosphoinositide-dependent protein kinase 2-like"/>
    <property type="match status" value="1"/>
</dbReference>
<evidence type="ECO:0000256" key="8">
    <source>
        <dbReference type="ARBA" id="ARBA00022679"/>
    </source>
</evidence>
<evidence type="ECO:0000256" key="7">
    <source>
        <dbReference type="ARBA" id="ARBA00022527"/>
    </source>
</evidence>
<evidence type="ECO:0000256" key="1">
    <source>
        <dbReference type="ARBA" id="ARBA00004496"/>
    </source>
</evidence>
<dbReference type="PROSITE" id="PS00107">
    <property type="entry name" value="PROTEIN_KINASE_ATP"/>
    <property type="match status" value="1"/>
</dbReference>
<dbReference type="OrthoDB" id="347657at2759"/>
<evidence type="ECO:0000256" key="6">
    <source>
        <dbReference type="ARBA" id="ARBA00022490"/>
    </source>
</evidence>
<dbReference type="Pfam" id="PF14593">
    <property type="entry name" value="PH_3"/>
    <property type="match status" value="1"/>
</dbReference>
<keyword evidence="9 14" id="KW-0547">Nucleotide-binding</keyword>
<dbReference type="InterPro" id="IPR011993">
    <property type="entry name" value="PH-like_dom_sf"/>
</dbReference>
<dbReference type="InterPro" id="IPR008271">
    <property type="entry name" value="Ser/Thr_kinase_AS"/>
</dbReference>
<evidence type="ECO:0000256" key="4">
    <source>
        <dbReference type="ARBA" id="ARBA00018538"/>
    </source>
</evidence>
<dbReference type="EMBL" id="CADEBC010000550">
    <property type="protein sequence ID" value="CAB3251452.1"/>
    <property type="molecule type" value="Genomic_DNA"/>
</dbReference>
<evidence type="ECO:0000256" key="5">
    <source>
        <dbReference type="ARBA" id="ARBA00022473"/>
    </source>
</evidence>
<accession>A0A8S1AXK1</accession>
<proteinExistence type="inferred from homology"/>
<comment type="similarity">
    <text evidence="2">Belongs to the protein kinase superfamily. AGC Ser/Thr protein kinase family. PDPK1 subfamily.</text>
</comment>
<feature type="region of interest" description="Disordered" evidence="15">
    <location>
        <begin position="111"/>
        <end position="143"/>
    </location>
</feature>
<evidence type="ECO:0000256" key="11">
    <source>
        <dbReference type="ARBA" id="ARBA00022840"/>
    </source>
</evidence>
<evidence type="ECO:0000256" key="9">
    <source>
        <dbReference type="ARBA" id="ARBA00022741"/>
    </source>
</evidence>
<dbReference type="GO" id="GO:1901701">
    <property type="term" value="P:cellular response to oxygen-containing compound"/>
    <property type="evidence" value="ECO:0007669"/>
    <property type="project" value="UniProtKB-ARBA"/>
</dbReference>
<comment type="catalytic activity">
    <reaction evidence="13">
        <text>L-seryl-[protein] + ATP = O-phospho-L-seryl-[protein] + ADP + H(+)</text>
        <dbReference type="Rhea" id="RHEA:17989"/>
        <dbReference type="Rhea" id="RHEA-COMP:9863"/>
        <dbReference type="Rhea" id="RHEA-COMP:11604"/>
        <dbReference type="ChEBI" id="CHEBI:15378"/>
        <dbReference type="ChEBI" id="CHEBI:29999"/>
        <dbReference type="ChEBI" id="CHEBI:30616"/>
        <dbReference type="ChEBI" id="CHEBI:83421"/>
        <dbReference type="ChEBI" id="CHEBI:456216"/>
        <dbReference type="EC" id="2.7.11.1"/>
    </reaction>
</comment>
<dbReference type="EC" id="2.7.11.1" evidence="3"/>
<keyword evidence="6" id="KW-0963">Cytoplasm</keyword>
<feature type="compositionally biased region" description="Low complexity" evidence="15">
    <location>
        <begin position="111"/>
        <end position="122"/>
    </location>
</feature>
<keyword evidence="18" id="KW-1185">Reference proteome</keyword>
<dbReference type="Gene3D" id="2.30.29.30">
    <property type="entry name" value="Pleckstrin-homology domain (PH domain)/Phosphotyrosine-binding domain (PTB)"/>
    <property type="match status" value="1"/>
</dbReference>
<keyword evidence="8" id="KW-0808">Transferase</keyword>
<dbReference type="AlphaFoldDB" id="A0A8S1AXK1"/>
<dbReference type="CDD" id="cd01262">
    <property type="entry name" value="PH_PDK1"/>
    <property type="match status" value="1"/>
</dbReference>
<dbReference type="InterPro" id="IPR017441">
    <property type="entry name" value="Protein_kinase_ATP_BS"/>
</dbReference>
<dbReference type="InterPro" id="IPR011009">
    <property type="entry name" value="Kinase-like_dom_sf"/>
</dbReference>
<feature type="compositionally biased region" description="Pro residues" evidence="15">
    <location>
        <begin position="123"/>
        <end position="137"/>
    </location>
</feature>
<evidence type="ECO:0000313" key="17">
    <source>
        <dbReference type="EMBL" id="CAB3251452.1"/>
    </source>
</evidence>
<keyword evidence="5" id="KW-0217">Developmental protein</keyword>
<dbReference type="InterPro" id="IPR050236">
    <property type="entry name" value="Ser_Thr_kinase_AGC"/>
</dbReference>
<evidence type="ECO:0000259" key="16">
    <source>
        <dbReference type="PROSITE" id="PS50011"/>
    </source>
</evidence>
<evidence type="ECO:0000313" key="18">
    <source>
        <dbReference type="Proteomes" id="UP000494106"/>
    </source>
</evidence>
<comment type="catalytic activity">
    <reaction evidence="12">
        <text>L-threonyl-[protein] + ATP = O-phospho-L-threonyl-[protein] + ADP + H(+)</text>
        <dbReference type="Rhea" id="RHEA:46608"/>
        <dbReference type="Rhea" id="RHEA-COMP:11060"/>
        <dbReference type="Rhea" id="RHEA-COMP:11605"/>
        <dbReference type="ChEBI" id="CHEBI:15378"/>
        <dbReference type="ChEBI" id="CHEBI:30013"/>
        <dbReference type="ChEBI" id="CHEBI:30616"/>
        <dbReference type="ChEBI" id="CHEBI:61977"/>
        <dbReference type="ChEBI" id="CHEBI:456216"/>
        <dbReference type="EC" id="2.7.11.1"/>
    </reaction>
</comment>
<evidence type="ECO:0000256" key="10">
    <source>
        <dbReference type="ARBA" id="ARBA00022777"/>
    </source>
</evidence>
<dbReference type="CDD" id="cd05581">
    <property type="entry name" value="STKc_PDK1"/>
    <property type="match status" value="1"/>
</dbReference>